<accession>A0A194XQK8</accession>
<reference evidence="1 2" key="1">
    <citation type="submission" date="2015-10" db="EMBL/GenBank/DDBJ databases">
        <title>Full genome of DAOMC 229536 Phialocephala scopiformis, a fungal endophyte of spruce producing the potent anti-insectan compound rugulosin.</title>
        <authorList>
            <consortium name="DOE Joint Genome Institute"/>
            <person name="Walker A.K."/>
            <person name="Frasz S.L."/>
            <person name="Seifert K.A."/>
            <person name="Miller J.D."/>
            <person name="Mondo S.J."/>
            <person name="Labutti K."/>
            <person name="Lipzen A."/>
            <person name="Dockter R."/>
            <person name="Kennedy M."/>
            <person name="Grigoriev I.V."/>
            <person name="Spatafora J.W."/>
        </authorList>
    </citation>
    <scope>NUCLEOTIDE SEQUENCE [LARGE SCALE GENOMIC DNA]</scope>
    <source>
        <strain evidence="1 2">CBS 120377</strain>
    </source>
</reference>
<dbReference type="InParanoid" id="A0A194XQK8"/>
<dbReference type="KEGG" id="psco:LY89DRAFT_664270"/>
<gene>
    <name evidence="1" type="ORF">LY89DRAFT_664270</name>
</gene>
<evidence type="ECO:0000313" key="1">
    <source>
        <dbReference type="EMBL" id="KUJ22451.1"/>
    </source>
</evidence>
<organism evidence="1 2">
    <name type="scientific">Mollisia scopiformis</name>
    <name type="common">Conifer needle endophyte fungus</name>
    <name type="synonym">Phialocephala scopiformis</name>
    <dbReference type="NCBI Taxonomy" id="149040"/>
    <lineage>
        <taxon>Eukaryota</taxon>
        <taxon>Fungi</taxon>
        <taxon>Dikarya</taxon>
        <taxon>Ascomycota</taxon>
        <taxon>Pezizomycotina</taxon>
        <taxon>Leotiomycetes</taxon>
        <taxon>Helotiales</taxon>
        <taxon>Mollisiaceae</taxon>
        <taxon>Mollisia</taxon>
    </lineage>
</organism>
<sequence length="123" mass="14300">MAHHNVNFLTFLDQILPDRRSPDVRQNDIVGNAIRNTIDFWTSGLDMSNYSAHVLVIANELISLIALGDGQQRWMVILALKWLVEEAEFLVEEFEDMEDELEMVFLCGLMDELQMLWYGVIRI</sequence>
<name>A0A194XQK8_MOLSC</name>
<dbReference type="Proteomes" id="UP000070700">
    <property type="component" value="Unassembled WGS sequence"/>
</dbReference>
<keyword evidence="2" id="KW-1185">Reference proteome</keyword>
<dbReference type="AlphaFoldDB" id="A0A194XQK8"/>
<dbReference type="EMBL" id="KQ947406">
    <property type="protein sequence ID" value="KUJ22451.1"/>
    <property type="molecule type" value="Genomic_DNA"/>
</dbReference>
<proteinExistence type="predicted"/>
<dbReference type="RefSeq" id="XP_018076806.1">
    <property type="nucleotide sequence ID" value="XM_018212753.1"/>
</dbReference>
<evidence type="ECO:0000313" key="2">
    <source>
        <dbReference type="Proteomes" id="UP000070700"/>
    </source>
</evidence>
<dbReference type="GeneID" id="28822479"/>
<protein>
    <submittedName>
        <fullName evidence="1">Uncharacterized protein</fullName>
    </submittedName>
</protein>